<feature type="transmembrane region" description="Helical" evidence="1">
    <location>
        <begin position="52"/>
        <end position="71"/>
    </location>
</feature>
<keyword evidence="1" id="KW-0812">Transmembrane</keyword>
<reference evidence="5" key="2">
    <citation type="journal article" date="2019" name="Int. J. Syst. Evol. Microbiol.">
        <title>The Global Catalogue of Microorganisms (GCM) 10K type strain sequencing project: providing services to taxonomists for standard genome sequencing and annotation.</title>
        <authorList>
            <consortium name="The Broad Institute Genomics Platform"/>
            <consortium name="The Broad Institute Genome Sequencing Center for Infectious Disease"/>
            <person name="Wu L."/>
            <person name="Ma J."/>
        </authorList>
    </citation>
    <scope>NUCLEOTIDE SEQUENCE [LARGE SCALE GENOMIC DNA]</scope>
    <source>
        <strain evidence="5">CGMCC 1.15931</strain>
    </source>
</reference>
<keyword evidence="1" id="KW-0472">Membrane</keyword>
<dbReference type="OrthoDB" id="8911335at2"/>
<evidence type="ECO:0000313" key="5">
    <source>
        <dbReference type="Proteomes" id="UP000622638"/>
    </source>
</evidence>
<evidence type="ECO:0000256" key="1">
    <source>
        <dbReference type="SAM" id="Phobius"/>
    </source>
</evidence>
<proteinExistence type="predicted"/>
<comment type="caution">
    <text evidence="3">The sequence shown here is derived from an EMBL/GenBank/DDBJ whole genome shotgun (WGS) entry which is preliminary data.</text>
</comment>
<feature type="transmembrane region" description="Helical" evidence="1">
    <location>
        <begin position="77"/>
        <end position="95"/>
    </location>
</feature>
<keyword evidence="5" id="KW-1185">Reference proteome</keyword>
<dbReference type="Proteomes" id="UP000430634">
    <property type="component" value="Unassembled WGS sequence"/>
</dbReference>
<dbReference type="AlphaFoldDB" id="A0A6I3SXP9"/>
<reference evidence="2" key="1">
    <citation type="journal article" date="2014" name="Int. J. Syst. Evol. Microbiol.">
        <title>Complete genome of a new Firmicutes species belonging to the dominant human colonic microbiota ('Ruminococcus bicirculans') reveals two chromosomes and a selective capacity to utilize plant glucans.</title>
        <authorList>
            <consortium name="NISC Comparative Sequencing Program"/>
            <person name="Wegmann U."/>
            <person name="Louis P."/>
            <person name="Goesmann A."/>
            <person name="Henrissat B."/>
            <person name="Duncan S.H."/>
            <person name="Flint H.J."/>
        </authorList>
    </citation>
    <scope>NUCLEOTIDE SEQUENCE</scope>
    <source>
        <strain evidence="2">CGMCC 1.15931</strain>
    </source>
</reference>
<dbReference type="EMBL" id="WNKZ01000040">
    <property type="protein sequence ID" value="MTV54000.1"/>
    <property type="molecule type" value="Genomic_DNA"/>
</dbReference>
<organism evidence="3 4">
    <name type="scientific">Pseudoduganella buxea</name>
    <dbReference type="NCBI Taxonomy" id="1949069"/>
    <lineage>
        <taxon>Bacteria</taxon>
        <taxon>Pseudomonadati</taxon>
        <taxon>Pseudomonadota</taxon>
        <taxon>Betaproteobacteria</taxon>
        <taxon>Burkholderiales</taxon>
        <taxon>Oxalobacteraceae</taxon>
        <taxon>Telluria group</taxon>
        <taxon>Pseudoduganella</taxon>
    </lineage>
</organism>
<evidence type="ECO:0000313" key="4">
    <source>
        <dbReference type="Proteomes" id="UP000430634"/>
    </source>
</evidence>
<dbReference type="EMBL" id="BMKG01000023">
    <property type="protein sequence ID" value="GGC17407.1"/>
    <property type="molecule type" value="Genomic_DNA"/>
</dbReference>
<name>A0A6I3SXP9_9BURK</name>
<evidence type="ECO:0000313" key="3">
    <source>
        <dbReference type="EMBL" id="MTV54000.1"/>
    </source>
</evidence>
<reference evidence="3 4" key="3">
    <citation type="submission" date="2019-11" db="EMBL/GenBank/DDBJ databases">
        <title>Type strains purchased from KCTC, JCM and DSMZ.</title>
        <authorList>
            <person name="Lu H."/>
        </authorList>
    </citation>
    <scope>NUCLEOTIDE SEQUENCE [LARGE SCALE GENOMIC DNA]</scope>
    <source>
        <strain evidence="3 4">KCTC 52429</strain>
    </source>
</reference>
<accession>A0A6I3SXP9</accession>
<keyword evidence="1" id="KW-1133">Transmembrane helix</keyword>
<reference evidence="2" key="4">
    <citation type="submission" date="2024-05" db="EMBL/GenBank/DDBJ databases">
        <authorList>
            <person name="Sun Q."/>
            <person name="Zhou Y."/>
        </authorList>
    </citation>
    <scope>NUCLEOTIDE SEQUENCE</scope>
    <source>
        <strain evidence="2">CGMCC 1.15931</strain>
    </source>
</reference>
<gene>
    <name evidence="2" type="ORF">GCM10011572_43380</name>
    <name evidence="3" type="ORF">GM672_14810</name>
</gene>
<evidence type="ECO:0000313" key="2">
    <source>
        <dbReference type="EMBL" id="GGC17407.1"/>
    </source>
</evidence>
<sequence length="97" mass="10576">MGADVKRAPIRPDWWRKTFAGAVLGATLAFALAGLFAWVGPGGIAAPEKSQFVMWSIAPVWMTVFGFVWLFRTGTHALLWLGGANLLAWGLLLYVRG</sequence>
<dbReference type="Proteomes" id="UP000622638">
    <property type="component" value="Unassembled WGS sequence"/>
</dbReference>
<protein>
    <submittedName>
        <fullName evidence="3">Uncharacterized protein</fullName>
    </submittedName>
</protein>
<feature type="transmembrane region" description="Helical" evidence="1">
    <location>
        <begin position="19"/>
        <end position="40"/>
    </location>
</feature>